<proteinExistence type="predicted"/>
<dbReference type="EMBL" id="JACHIG010000001">
    <property type="protein sequence ID" value="MBB5031111.1"/>
    <property type="molecule type" value="Genomic_DNA"/>
</dbReference>
<dbReference type="SUPFAM" id="SSF55961">
    <property type="entry name" value="Bet v1-like"/>
    <property type="match status" value="1"/>
</dbReference>
<dbReference type="Pfam" id="PF10604">
    <property type="entry name" value="Polyketide_cyc2"/>
    <property type="match status" value="1"/>
</dbReference>
<feature type="signal peptide" evidence="1">
    <location>
        <begin position="1"/>
        <end position="19"/>
    </location>
</feature>
<dbReference type="RefSeq" id="WP_184338053.1">
    <property type="nucleotide sequence ID" value="NZ_JACHIG010000001.1"/>
</dbReference>
<evidence type="ECO:0000256" key="1">
    <source>
        <dbReference type="SAM" id="SignalP"/>
    </source>
</evidence>
<name>A0A7W7Y7L5_9BACT</name>
<evidence type="ECO:0000313" key="3">
    <source>
        <dbReference type="Proteomes" id="UP000590740"/>
    </source>
</evidence>
<protein>
    <recommendedName>
        <fullName evidence="4">Polyketide cyclase</fullName>
    </recommendedName>
</protein>
<sequence length="179" mass="19511">MIKKIILGLVAVIALICIAASFQSDDMTVTRSATTTAAPATVFKIVNDFRQWDAWSPWSKLDPAMKKTLEGPSEGVGAVYRWNGNNEVGEGSTTLVESKPHEKIGMKLEFVRPFAGSSDVQFTFAPEGTGTKITWAMQSKKPFIGKIMSLFMNCEKMCGDQFLEGLANLKKLAEAAPKA</sequence>
<dbReference type="Proteomes" id="UP000590740">
    <property type="component" value="Unassembled WGS sequence"/>
</dbReference>
<evidence type="ECO:0000313" key="2">
    <source>
        <dbReference type="EMBL" id="MBB5031111.1"/>
    </source>
</evidence>
<gene>
    <name evidence="2" type="ORF">HNQ65_000665</name>
</gene>
<dbReference type="InterPro" id="IPR019587">
    <property type="entry name" value="Polyketide_cyclase/dehydratase"/>
</dbReference>
<comment type="caution">
    <text evidence="2">The sequence shown here is derived from an EMBL/GenBank/DDBJ whole genome shotgun (WGS) entry which is preliminary data.</text>
</comment>
<keyword evidence="1" id="KW-0732">Signal</keyword>
<dbReference type="InterPro" id="IPR023393">
    <property type="entry name" value="START-like_dom_sf"/>
</dbReference>
<dbReference type="Gene3D" id="3.30.530.20">
    <property type="match status" value="1"/>
</dbReference>
<feature type="chain" id="PRO_5030977896" description="Polyketide cyclase" evidence="1">
    <location>
        <begin position="20"/>
        <end position="179"/>
    </location>
</feature>
<keyword evidence="3" id="KW-1185">Reference proteome</keyword>
<organism evidence="2 3">
    <name type="scientific">Prosthecobacter vanneervenii</name>
    <dbReference type="NCBI Taxonomy" id="48466"/>
    <lineage>
        <taxon>Bacteria</taxon>
        <taxon>Pseudomonadati</taxon>
        <taxon>Verrucomicrobiota</taxon>
        <taxon>Verrucomicrobiia</taxon>
        <taxon>Verrucomicrobiales</taxon>
        <taxon>Verrucomicrobiaceae</taxon>
        <taxon>Prosthecobacter</taxon>
    </lineage>
</organism>
<dbReference type="AlphaFoldDB" id="A0A7W7Y7L5"/>
<reference evidence="2 3" key="1">
    <citation type="submission" date="2020-08" db="EMBL/GenBank/DDBJ databases">
        <title>Genomic Encyclopedia of Type Strains, Phase IV (KMG-IV): sequencing the most valuable type-strain genomes for metagenomic binning, comparative biology and taxonomic classification.</title>
        <authorList>
            <person name="Goeker M."/>
        </authorList>
    </citation>
    <scope>NUCLEOTIDE SEQUENCE [LARGE SCALE GENOMIC DNA]</scope>
    <source>
        <strain evidence="2 3">DSM 12252</strain>
    </source>
</reference>
<dbReference type="CDD" id="cd07818">
    <property type="entry name" value="SRPBCC_1"/>
    <property type="match status" value="1"/>
</dbReference>
<accession>A0A7W7Y7L5</accession>
<evidence type="ECO:0008006" key="4">
    <source>
        <dbReference type="Google" id="ProtNLM"/>
    </source>
</evidence>